<sequence>MKKIALLLVLVISNLSLVSCDKDNLAETDSIYKNLSATEGDDGDVEKDPDGD</sequence>
<dbReference type="PROSITE" id="PS51257">
    <property type="entry name" value="PROKAR_LIPOPROTEIN"/>
    <property type="match status" value="1"/>
</dbReference>
<organism evidence="2 3">
    <name type="scientific">Arenibacter algicola</name>
    <dbReference type="NCBI Taxonomy" id="616991"/>
    <lineage>
        <taxon>Bacteria</taxon>
        <taxon>Pseudomonadati</taxon>
        <taxon>Bacteroidota</taxon>
        <taxon>Flavobacteriia</taxon>
        <taxon>Flavobacteriales</taxon>
        <taxon>Flavobacteriaceae</taxon>
        <taxon>Arenibacter</taxon>
    </lineage>
</organism>
<dbReference type="Proteomes" id="UP000315363">
    <property type="component" value="Unassembled WGS sequence"/>
</dbReference>
<keyword evidence="3" id="KW-1185">Reference proteome</keyword>
<dbReference type="EMBL" id="VHIF01000001">
    <property type="protein sequence ID" value="TQO37514.1"/>
    <property type="molecule type" value="Genomic_DNA"/>
</dbReference>
<feature type="chain" id="PRO_5047311375" description="Lipoprotein" evidence="1">
    <location>
        <begin position="19"/>
        <end position="52"/>
    </location>
</feature>
<reference evidence="2 3" key="1">
    <citation type="submission" date="2019-06" db="EMBL/GenBank/DDBJ databases">
        <title>A large-scale integrated study on North Sea by COGITO (Coastal Microbe Genomic &amp; Taxonomic Observatory).</title>
        <authorList>
            <person name="Teeling H."/>
        </authorList>
    </citation>
    <scope>NUCLEOTIDE SEQUENCE [LARGE SCALE GENOMIC DNA]</scope>
    <source>
        <strain evidence="2 3">MAR_2009_79</strain>
    </source>
</reference>
<name>A0ABY3AAB5_9FLAO</name>
<evidence type="ECO:0000256" key="1">
    <source>
        <dbReference type="SAM" id="SignalP"/>
    </source>
</evidence>
<proteinExistence type="predicted"/>
<keyword evidence="1" id="KW-0732">Signal</keyword>
<dbReference type="RefSeq" id="WP_227020894.1">
    <property type="nucleotide sequence ID" value="NZ_VHIF01000001.1"/>
</dbReference>
<feature type="signal peptide" evidence="1">
    <location>
        <begin position="1"/>
        <end position="18"/>
    </location>
</feature>
<evidence type="ECO:0000313" key="2">
    <source>
        <dbReference type="EMBL" id="TQO37514.1"/>
    </source>
</evidence>
<evidence type="ECO:0000313" key="3">
    <source>
        <dbReference type="Proteomes" id="UP000315363"/>
    </source>
</evidence>
<protein>
    <recommendedName>
        <fullName evidence="4">Lipoprotein</fullName>
    </recommendedName>
</protein>
<accession>A0ABY3AAB5</accession>
<gene>
    <name evidence="2" type="ORF">GQ41_2123</name>
</gene>
<comment type="caution">
    <text evidence="2">The sequence shown here is derived from an EMBL/GenBank/DDBJ whole genome shotgun (WGS) entry which is preliminary data.</text>
</comment>
<evidence type="ECO:0008006" key="4">
    <source>
        <dbReference type="Google" id="ProtNLM"/>
    </source>
</evidence>